<accession>A0A3P7U235</accession>
<evidence type="ECO:0000313" key="3">
    <source>
        <dbReference type="WBParaSite" id="HPBE_0000017101-mRNA-1"/>
    </source>
</evidence>
<reference evidence="1 2" key="1">
    <citation type="submission" date="2018-11" db="EMBL/GenBank/DDBJ databases">
        <authorList>
            <consortium name="Pathogen Informatics"/>
        </authorList>
    </citation>
    <scope>NUCLEOTIDE SEQUENCE [LARGE SCALE GENOMIC DNA]</scope>
</reference>
<evidence type="ECO:0000313" key="2">
    <source>
        <dbReference type="Proteomes" id="UP000050761"/>
    </source>
</evidence>
<dbReference type="Proteomes" id="UP000050761">
    <property type="component" value="Unassembled WGS sequence"/>
</dbReference>
<evidence type="ECO:0000313" key="1">
    <source>
        <dbReference type="EMBL" id="VDO18554.1"/>
    </source>
</evidence>
<dbReference type="EMBL" id="UZAH01000106">
    <property type="protein sequence ID" value="VDO18554.1"/>
    <property type="molecule type" value="Genomic_DNA"/>
</dbReference>
<reference evidence="3" key="2">
    <citation type="submission" date="2019-09" db="UniProtKB">
        <authorList>
            <consortium name="WormBaseParasite"/>
        </authorList>
    </citation>
    <scope>IDENTIFICATION</scope>
</reference>
<gene>
    <name evidence="1" type="ORF">HPBE_LOCUS172</name>
</gene>
<dbReference type="AlphaFoldDB" id="A0A183F248"/>
<sequence length="55" mass="6179">MIPSYVKGLLRTRQARPRALSMLPLTRSASQEEVGYEKVCLLICTFTLLIVSVLL</sequence>
<dbReference type="OrthoDB" id="5866828at2759"/>
<name>A0A183F248_HELPZ</name>
<keyword evidence="2" id="KW-1185">Reference proteome</keyword>
<dbReference type="WBParaSite" id="HPBE_0000017101-mRNA-1">
    <property type="protein sequence ID" value="HPBE_0000017101-mRNA-1"/>
    <property type="gene ID" value="HPBE_0000017101"/>
</dbReference>
<organism evidence="2 3">
    <name type="scientific">Heligmosomoides polygyrus</name>
    <name type="common">Parasitic roundworm</name>
    <dbReference type="NCBI Taxonomy" id="6339"/>
    <lineage>
        <taxon>Eukaryota</taxon>
        <taxon>Metazoa</taxon>
        <taxon>Ecdysozoa</taxon>
        <taxon>Nematoda</taxon>
        <taxon>Chromadorea</taxon>
        <taxon>Rhabditida</taxon>
        <taxon>Rhabditina</taxon>
        <taxon>Rhabditomorpha</taxon>
        <taxon>Strongyloidea</taxon>
        <taxon>Heligmosomidae</taxon>
        <taxon>Heligmosomoides</taxon>
    </lineage>
</organism>
<accession>A0A183F248</accession>
<protein>
    <submittedName>
        <fullName evidence="1 3">Uncharacterized protein</fullName>
    </submittedName>
</protein>
<proteinExistence type="predicted"/>